<protein>
    <submittedName>
        <fullName evidence="3">TonB-dependent receptor</fullName>
    </submittedName>
</protein>
<dbReference type="SUPFAM" id="SSF56935">
    <property type="entry name" value="Porins"/>
    <property type="match status" value="1"/>
</dbReference>
<name>A0ABT5HWS4_9CAUL</name>
<comment type="caution">
    <text evidence="3">The sequence shown here is derived from an EMBL/GenBank/DDBJ whole genome shotgun (WGS) entry which is preliminary data.</text>
</comment>
<dbReference type="NCBIfam" id="TIGR01782">
    <property type="entry name" value="TonB-Xanth-Caul"/>
    <property type="match status" value="1"/>
</dbReference>
<proteinExistence type="predicted"/>
<dbReference type="InterPro" id="IPR037066">
    <property type="entry name" value="Plug_dom_sf"/>
</dbReference>
<dbReference type="InterPro" id="IPR010104">
    <property type="entry name" value="TonB_rcpt_bac"/>
</dbReference>
<dbReference type="InterPro" id="IPR012910">
    <property type="entry name" value="Plug_dom"/>
</dbReference>
<dbReference type="PANTHER" id="PTHR40980:SF4">
    <property type="entry name" value="TONB-DEPENDENT RECEPTOR-LIKE BETA-BARREL DOMAIN-CONTAINING PROTEIN"/>
    <property type="match status" value="1"/>
</dbReference>
<sequence length="1222" mass="134621">MSNKPGTRFVRYLMTGTGLGVLALMGVGSSAIAQETAPVAAKGDETTEVVVVGVRASQQSAINRKKKAKTAVDSIVADDVGSFPDRNVNEALSRIPGMGLQRGETGEGESFSLRGNSADLTRVELDGMSTAPNGFALAQNPDASRGSDLRNLPADLIQSIDVVKGNTADMTEGGLGGSVQIKTRSALDFKKPYFSMRVAGERNSLSEKWAPDFNIVASRKFFDNRLGVIFNLSSRKYLGDSHQVANAGGNNWGGYIRQIDWDNSPEKTFSYNPSVVGGVDQNGIAYNAPMLSFNTTNGGKFNTNSALDIVTKSANAKTKAECMAAFPLYTAAELGTIVASTNNADQSNAQQQRIREQVSCLNQWNDYSPNQVRETFLFAYEDRLTWDVRFDFRVNDKMTVWLKYQEIERNMKENRSNRNQGGIAFLTAASNGLSTLALTNNTNIAVGTPNTISPVAGSGYYLYNAGYPTAALGLDSTQGGSNVQNGFAVTGIAVNVNPATVKVDKNHHVTEVVLDNTSYYMDHIRNDEIRDESTVQLGGTYKDGPLTIDFTAGRLESYYSRYEMRAGPTSSRVTGAKLYVLEDGNWAFDYPSTFNVNDVNNYMPYNALTGTAAANAAAALYTNAIRLDWNPKIVEYQEDQGKFDITYRTPDLPFFKSFKTGASYRKRLNSKWEGAGYSPKAGVYVPTKQLRASIRACDNQATTTAVNACVYGYVPNAMTTTNFNHGTQTVTRAELVALMGNSILYNEGTFMPDYGAFGGMQLWNSFDLDKLKSGIATTERFNFDCMKTCTASDGNVYQMPSINTSEEVTAAYYMVDFEQSLPWGMEFGGNFGVRVVNTKVAGNGFVSVNSIRKNITGVPTTEWNPNEGYNRTTTTTINKPVAIEREYTDWMPSYNFALWPLADKLVLRYNWSKTMAPPRIDRLVPAGTCTIDQRIEDRFNAGETELDMGCTGFGNPALLPYQASKNNTSIEWYPGKDTSVSLAYYRQKVKVGKEIGLTLADQPLFAGTDEVDPATGRKLADFTFNFGTYINGPGETQSGWEFSVKTAFTSLPWKLRYTGADFNYSTNKSSSGGWIDPVSGENLGAAGRPDYFANLAFWYDDGKTNARITYQKKAQVFDCVSSCGRSDGGVYSFPINNPTRVVNMPYNPGEPFYYEENAYVDAKISHKLQPNIEIYWEGRNLLRQANSRIGSERTGFETISRTPWFEQYGGRRFTVGLIYKLQ</sequence>
<keyword evidence="3" id="KW-0675">Receptor</keyword>
<keyword evidence="4" id="KW-1185">Reference proteome</keyword>
<reference evidence="3 4" key="1">
    <citation type="submission" date="2023-01" db="EMBL/GenBank/DDBJ databases">
        <title>Novel species of the genus Asticcacaulis isolated from rivers.</title>
        <authorList>
            <person name="Lu H."/>
        </authorList>
    </citation>
    <scope>NUCLEOTIDE SEQUENCE [LARGE SCALE GENOMIC DNA]</scope>
    <source>
        <strain evidence="3 4">BYS171W</strain>
    </source>
</reference>
<keyword evidence="1" id="KW-0732">Signal</keyword>
<dbReference type="EMBL" id="JAQQKX010000013">
    <property type="protein sequence ID" value="MDC7684541.1"/>
    <property type="molecule type" value="Genomic_DNA"/>
</dbReference>
<evidence type="ECO:0000259" key="2">
    <source>
        <dbReference type="Pfam" id="PF07715"/>
    </source>
</evidence>
<evidence type="ECO:0000256" key="1">
    <source>
        <dbReference type="SAM" id="SignalP"/>
    </source>
</evidence>
<dbReference type="Pfam" id="PF07715">
    <property type="entry name" value="Plug"/>
    <property type="match status" value="1"/>
</dbReference>
<accession>A0ABT5HWS4</accession>
<organism evidence="3 4">
    <name type="scientific">Asticcacaulis aquaticus</name>
    <dbReference type="NCBI Taxonomy" id="2984212"/>
    <lineage>
        <taxon>Bacteria</taxon>
        <taxon>Pseudomonadati</taxon>
        <taxon>Pseudomonadota</taxon>
        <taxon>Alphaproteobacteria</taxon>
        <taxon>Caulobacterales</taxon>
        <taxon>Caulobacteraceae</taxon>
        <taxon>Asticcacaulis</taxon>
    </lineage>
</organism>
<evidence type="ECO:0000313" key="4">
    <source>
        <dbReference type="Proteomes" id="UP001214854"/>
    </source>
</evidence>
<dbReference type="PANTHER" id="PTHR40980">
    <property type="entry name" value="PLUG DOMAIN-CONTAINING PROTEIN"/>
    <property type="match status" value="1"/>
</dbReference>
<gene>
    <name evidence="3" type="ORF">PQU92_14750</name>
</gene>
<dbReference type="Gene3D" id="2.170.130.10">
    <property type="entry name" value="TonB-dependent receptor, plug domain"/>
    <property type="match status" value="1"/>
</dbReference>
<dbReference type="Proteomes" id="UP001214854">
    <property type="component" value="Unassembled WGS sequence"/>
</dbReference>
<dbReference type="RefSeq" id="WP_272749014.1">
    <property type="nucleotide sequence ID" value="NZ_JAQQKX010000013.1"/>
</dbReference>
<evidence type="ECO:0000313" key="3">
    <source>
        <dbReference type="EMBL" id="MDC7684541.1"/>
    </source>
</evidence>
<feature type="chain" id="PRO_5045132550" evidence="1">
    <location>
        <begin position="34"/>
        <end position="1222"/>
    </location>
</feature>
<feature type="signal peptide" evidence="1">
    <location>
        <begin position="1"/>
        <end position="33"/>
    </location>
</feature>
<feature type="domain" description="TonB-dependent receptor plug" evidence="2">
    <location>
        <begin position="65"/>
        <end position="177"/>
    </location>
</feature>